<comment type="caution">
    <text evidence="1">The sequence shown here is derived from an EMBL/GenBank/DDBJ whole genome shotgun (WGS) entry which is preliminary data.</text>
</comment>
<dbReference type="EMBL" id="JMIX01000012">
    <property type="protein sequence ID" value="KEO90703.1"/>
    <property type="molecule type" value="Genomic_DNA"/>
</dbReference>
<evidence type="ECO:0000313" key="2">
    <source>
        <dbReference type="Proteomes" id="UP000027866"/>
    </source>
</evidence>
<accession>A0A074MFS6</accession>
<evidence type="ECO:0000313" key="1">
    <source>
        <dbReference type="EMBL" id="KEO90703.1"/>
    </source>
</evidence>
<protein>
    <submittedName>
        <fullName evidence="1">Uncharacterized protein</fullName>
    </submittedName>
</protein>
<proteinExistence type="predicted"/>
<sequence length="139" mass="15954">MWPTDNFDARIGRDLIHIRKCFGIHTVIVGYDKIEIGIVGVTEYAIDAGAQQLDTIASSDDYADAGRRVGQWIMNFYRSKRARRNRRFLAQHLPDSFNSLFAVFAPSHRFSFGDYTGYMPNSRGRISRRQSKNELVESC</sequence>
<name>A0A074MFS6_9SPHN</name>
<dbReference type="Proteomes" id="UP000027866">
    <property type="component" value="Unassembled WGS sequence"/>
</dbReference>
<reference evidence="1 2" key="1">
    <citation type="submission" date="2014-04" db="EMBL/GenBank/DDBJ databases">
        <title>A comprehensive comparison of genomes of Erythrobacter spp. Strains.</title>
        <authorList>
            <person name="Zheng Q."/>
        </authorList>
    </citation>
    <scope>NUCLEOTIDE SEQUENCE [LARGE SCALE GENOMIC DNA]</scope>
    <source>
        <strain evidence="1 2">DSM 8509</strain>
    </source>
</reference>
<gene>
    <name evidence="1" type="ORF">EH32_02450</name>
</gene>
<keyword evidence="2" id="KW-1185">Reference proteome</keyword>
<dbReference type="AlphaFoldDB" id="A0A074MFS6"/>
<organism evidence="1 2">
    <name type="scientific">Erythrobacter litoralis</name>
    <dbReference type="NCBI Taxonomy" id="39960"/>
    <lineage>
        <taxon>Bacteria</taxon>
        <taxon>Pseudomonadati</taxon>
        <taxon>Pseudomonadota</taxon>
        <taxon>Alphaproteobacteria</taxon>
        <taxon>Sphingomonadales</taxon>
        <taxon>Erythrobacteraceae</taxon>
        <taxon>Erythrobacter/Porphyrobacter group</taxon>
        <taxon>Erythrobacter</taxon>
    </lineage>
</organism>